<evidence type="ECO:0008006" key="4">
    <source>
        <dbReference type="Google" id="ProtNLM"/>
    </source>
</evidence>
<evidence type="ECO:0000256" key="1">
    <source>
        <dbReference type="SAM" id="SignalP"/>
    </source>
</evidence>
<protein>
    <recommendedName>
        <fullName evidence="4">Calcium-binding protein</fullName>
    </recommendedName>
</protein>
<dbReference type="Proteomes" id="UP000053024">
    <property type="component" value="Unassembled WGS sequence"/>
</dbReference>
<comment type="caution">
    <text evidence="2">The sequence shown here is derived from an EMBL/GenBank/DDBJ whole genome shotgun (WGS) entry which is preliminary data.</text>
</comment>
<dbReference type="STRING" id="285568.AQJ66_13880"/>
<evidence type="ECO:0000313" key="3">
    <source>
        <dbReference type="Proteomes" id="UP000053024"/>
    </source>
</evidence>
<feature type="signal peptide" evidence="1">
    <location>
        <begin position="1"/>
        <end position="29"/>
    </location>
</feature>
<evidence type="ECO:0000313" key="2">
    <source>
        <dbReference type="EMBL" id="KUN85246.1"/>
    </source>
</evidence>
<keyword evidence="1" id="KW-0732">Signal</keyword>
<proteinExistence type="predicted"/>
<sequence>MKIVSSILKRAAGPALVAGLVVTSAAAPAAAAATAATPGSTAFRFFGVLAGLQARSGVANDVRAEVIGGRLILSDATGVAIGPGCTRRSATSADCGSVSTVPRLVMALDDMDDKAVVDASVGASVNVVVDAGTGRDNVTTAGGSDLIDVQDNGSGDTVSCGGGVDTVFADTGDTVSSNCEKRF</sequence>
<feature type="chain" id="PRO_5039185542" description="Calcium-binding protein" evidence="1">
    <location>
        <begin position="30"/>
        <end position="183"/>
    </location>
</feature>
<accession>A0A117RDS0</accession>
<reference evidence="2 3" key="1">
    <citation type="submission" date="2015-10" db="EMBL/GenBank/DDBJ databases">
        <title>Draft genome sequence of Streptomyces bungoensis DSM 41781, type strain for the species Streptomyces bungoensis.</title>
        <authorList>
            <person name="Ruckert C."/>
            <person name="Winkler A."/>
            <person name="Kalinowski J."/>
            <person name="Kampfer P."/>
            <person name="Glaeser S."/>
        </authorList>
    </citation>
    <scope>NUCLEOTIDE SEQUENCE [LARGE SCALE GENOMIC DNA]</scope>
    <source>
        <strain evidence="2 3">DSM 41781</strain>
    </source>
</reference>
<dbReference type="EMBL" id="LMWX01000020">
    <property type="protein sequence ID" value="KUN85246.1"/>
    <property type="molecule type" value="Genomic_DNA"/>
</dbReference>
<name>A0A117RDS0_9ACTN</name>
<gene>
    <name evidence="2" type="ORF">AQJ66_13880</name>
</gene>
<keyword evidence="3" id="KW-1185">Reference proteome</keyword>
<dbReference type="AlphaFoldDB" id="A0A117RDS0"/>
<organism evidence="2 3">
    <name type="scientific">Streptomyces bungoensis</name>
    <dbReference type="NCBI Taxonomy" id="285568"/>
    <lineage>
        <taxon>Bacteria</taxon>
        <taxon>Bacillati</taxon>
        <taxon>Actinomycetota</taxon>
        <taxon>Actinomycetes</taxon>
        <taxon>Kitasatosporales</taxon>
        <taxon>Streptomycetaceae</taxon>
        <taxon>Streptomyces</taxon>
    </lineage>
</organism>